<dbReference type="SUPFAM" id="SSF53300">
    <property type="entry name" value="vWA-like"/>
    <property type="match status" value="1"/>
</dbReference>
<evidence type="ECO:0000313" key="4">
    <source>
        <dbReference type="Proteomes" id="UP001528823"/>
    </source>
</evidence>
<dbReference type="Pfam" id="PF12450">
    <property type="entry name" value="vWF_A"/>
    <property type="match status" value="1"/>
</dbReference>
<dbReference type="PROSITE" id="PS50234">
    <property type="entry name" value="VWFA"/>
    <property type="match status" value="1"/>
</dbReference>
<organism evidence="3 4">
    <name type="scientific">Spartinivicinus poritis</name>
    <dbReference type="NCBI Taxonomy" id="2994640"/>
    <lineage>
        <taxon>Bacteria</taxon>
        <taxon>Pseudomonadati</taxon>
        <taxon>Pseudomonadota</taxon>
        <taxon>Gammaproteobacteria</taxon>
        <taxon>Oceanospirillales</taxon>
        <taxon>Zooshikellaceae</taxon>
        <taxon>Spartinivicinus</taxon>
    </lineage>
</organism>
<dbReference type="Pfam" id="PF00092">
    <property type="entry name" value="VWA"/>
    <property type="match status" value="1"/>
</dbReference>
<dbReference type="InterPro" id="IPR002035">
    <property type="entry name" value="VWF_A"/>
</dbReference>
<dbReference type="PANTHER" id="PTHR10579:SF43">
    <property type="entry name" value="ZINC FINGER (C3HC4-TYPE RING FINGER) FAMILY PROTEIN"/>
    <property type="match status" value="1"/>
</dbReference>
<name>A0ABT5U6D5_9GAMM</name>
<dbReference type="EMBL" id="JAPMOU010000003">
    <property type="protein sequence ID" value="MDE1461023.1"/>
    <property type="molecule type" value="Genomic_DNA"/>
</dbReference>
<dbReference type="RefSeq" id="WP_274687392.1">
    <property type="nucleotide sequence ID" value="NZ_JAPMOU010000003.1"/>
</dbReference>
<dbReference type="CDD" id="cd01465">
    <property type="entry name" value="vWA_subgroup"/>
    <property type="match status" value="1"/>
</dbReference>
<reference evidence="3 4" key="1">
    <citation type="submission" date="2022-11" db="EMBL/GenBank/DDBJ databases">
        <title>Spartinivicinus poritis sp. nov., isolated from scleractinian coral Porites lutea.</title>
        <authorList>
            <person name="Zhang G."/>
            <person name="Cai L."/>
            <person name="Wei Q."/>
        </authorList>
    </citation>
    <scope>NUCLEOTIDE SEQUENCE [LARGE SCALE GENOMIC DNA]</scope>
    <source>
        <strain evidence="3 4">A2-2</strain>
    </source>
</reference>
<sequence length="672" mass="74266">MIEENELSQLRHIEPPPPSNEAKQQAINAACEVFTAAKNSHVEKEQRNFQGFERVKRIIHVFNQKLWSFIMKKQIIGGTVLTSVLAVAVTTFLWQQNEQTMPVDSLASTSPEQTKPDSSGELMVAGREVRQVQGVAPHVSEPIAQATTPSVVQPTVEAKVYKPADMPMAIMPNSSPQAPLPSFASEQARVDDSGGHYETYSGRDQFEKFTSNPVKKVSEEPVSTFSIDVDTASYAFTRSALNKGRLPQKNAVRVEELINYFDYAYPSPKALKEPFKPTVAVYPTPWNQHTKLLHIGIKGHEITPTEKPHSNLVFLLDVSGSMNHPDKLPLLKNAFSLLVENLSPEDTVAIVTYAGRAGTVLEPTQAKQKAKILAALDQLQSGGSTAGAQGIKQAYALAEQNFKKEGVNRVILATDGDFNIGITNREELKSYIERKRKSGIFLSVLGFGQGNYNDALMQTLAQNGNGNAAYIDTLNEARKVLVDEASSTLYPIAKDVKIQIEFNPNRVSEYRLIGYETRLLNREDFNNDKVDAGDIGSGHTVTAIYEITPTDSKGALIDTLRYQQEAKQETSETEYAFLKLRYKLPDSDTSQLIEIPINKELETTSITETSTDIRFAASVAAFGQLLRGGQYLGNFSYNDVIALAVNARGDDEFGYRTEFLNLVRLAKSARAM</sequence>
<dbReference type="InterPro" id="IPR051266">
    <property type="entry name" value="CLCR"/>
</dbReference>
<dbReference type="PANTHER" id="PTHR10579">
    <property type="entry name" value="CALCIUM-ACTIVATED CHLORIDE CHANNEL REGULATOR"/>
    <property type="match status" value="1"/>
</dbReference>
<evidence type="ECO:0000256" key="1">
    <source>
        <dbReference type="SAM" id="MobiDB-lite"/>
    </source>
</evidence>
<dbReference type="Pfam" id="PF12034">
    <property type="entry name" value="YfbK_C"/>
    <property type="match status" value="1"/>
</dbReference>
<protein>
    <submittedName>
        <fullName evidence="3">VWA domain-containing protein</fullName>
    </submittedName>
</protein>
<dbReference type="Proteomes" id="UP001528823">
    <property type="component" value="Unassembled WGS sequence"/>
</dbReference>
<feature type="region of interest" description="Disordered" evidence="1">
    <location>
        <begin position="1"/>
        <end position="23"/>
    </location>
</feature>
<evidence type="ECO:0000259" key="2">
    <source>
        <dbReference type="PROSITE" id="PS50234"/>
    </source>
</evidence>
<dbReference type="InterPro" id="IPR036465">
    <property type="entry name" value="vWFA_dom_sf"/>
</dbReference>
<accession>A0ABT5U6D5</accession>
<dbReference type="InterPro" id="IPR022156">
    <property type="entry name" value="Uncharacterised_YfbK_N"/>
</dbReference>
<dbReference type="SMART" id="SM00327">
    <property type="entry name" value="VWA"/>
    <property type="match status" value="1"/>
</dbReference>
<feature type="domain" description="VWFA" evidence="2">
    <location>
        <begin position="311"/>
        <end position="489"/>
    </location>
</feature>
<comment type="caution">
    <text evidence="3">The sequence shown here is derived from an EMBL/GenBank/DDBJ whole genome shotgun (WGS) entry which is preliminary data.</text>
</comment>
<evidence type="ECO:0000313" key="3">
    <source>
        <dbReference type="EMBL" id="MDE1461023.1"/>
    </source>
</evidence>
<keyword evidence="4" id="KW-1185">Reference proteome</keyword>
<dbReference type="InterPro" id="IPR021908">
    <property type="entry name" value="YfbK_C"/>
</dbReference>
<proteinExistence type="predicted"/>
<gene>
    <name evidence="3" type="ORF">ORQ98_03465</name>
</gene>
<dbReference type="Gene3D" id="3.40.50.410">
    <property type="entry name" value="von Willebrand factor, type A domain"/>
    <property type="match status" value="1"/>
</dbReference>